<evidence type="ECO:0000256" key="4">
    <source>
        <dbReference type="PIRSR" id="PIRSR000303-1"/>
    </source>
</evidence>
<dbReference type="EMBL" id="JABEYB010000011">
    <property type="protein sequence ID" value="NNU77163.1"/>
    <property type="molecule type" value="Genomic_DNA"/>
</dbReference>
<dbReference type="InterPro" id="IPR029759">
    <property type="entry name" value="GPX_AS"/>
</dbReference>
<dbReference type="CDD" id="cd00340">
    <property type="entry name" value="GSH_Peroxidase"/>
    <property type="match status" value="1"/>
</dbReference>
<evidence type="ECO:0000313" key="8">
    <source>
        <dbReference type="Proteomes" id="UP000531659"/>
    </source>
</evidence>
<dbReference type="InterPro" id="IPR000889">
    <property type="entry name" value="Glutathione_peroxidase"/>
</dbReference>
<dbReference type="PANTHER" id="PTHR11592">
    <property type="entry name" value="GLUTATHIONE PEROXIDASE"/>
    <property type="match status" value="1"/>
</dbReference>
<dbReference type="Pfam" id="PF00255">
    <property type="entry name" value="GSHPx"/>
    <property type="match status" value="1"/>
</dbReference>
<dbReference type="PROSITE" id="PS00460">
    <property type="entry name" value="GLUTATHIONE_PEROXID_1"/>
    <property type="match status" value="1"/>
</dbReference>
<evidence type="ECO:0000256" key="2">
    <source>
        <dbReference type="ARBA" id="ARBA00022559"/>
    </source>
</evidence>
<dbReference type="SUPFAM" id="SSF52833">
    <property type="entry name" value="Thioredoxin-like"/>
    <property type="match status" value="1"/>
</dbReference>
<keyword evidence="2 5" id="KW-0575">Peroxidase</keyword>
<sequence>MSIYDFNAITIDGEEVSLKQYKGKVLIIVNTASKCGFTPQYKGLEKLYEQYKDKGFEILGFPSNQFAAQEPGESSEIKNFCEINYGVSFPLFEKTDVRGKNAHPIFEYLTEKAKFKGFDLNQPNEKKFNDMLEKKFPELLIGNSIKWNFTKFLIGRDGNVEYRFEPTTTPEDISTDIEKLLGTATGSDVTNKEIYTGEDDEEVLNCEGGPCNFVYDDKNEN</sequence>
<gene>
    <name evidence="7" type="ORF">HLQ16_14605</name>
</gene>
<dbReference type="AlphaFoldDB" id="A0A7Y3SY41"/>
<accession>A0A7Y3SY41</accession>
<dbReference type="PRINTS" id="PR01011">
    <property type="entry name" value="GLUTPROXDASE"/>
</dbReference>
<evidence type="ECO:0000256" key="1">
    <source>
        <dbReference type="ARBA" id="ARBA00006926"/>
    </source>
</evidence>
<feature type="domain" description="Thioredoxin" evidence="6">
    <location>
        <begin position="1"/>
        <end position="182"/>
    </location>
</feature>
<organism evidence="7 8">
    <name type="scientific">Clostridium estertheticum</name>
    <dbReference type="NCBI Taxonomy" id="238834"/>
    <lineage>
        <taxon>Bacteria</taxon>
        <taxon>Bacillati</taxon>
        <taxon>Bacillota</taxon>
        <taxon>Clostridia</taxon>
        <taxon>Eubacteriales</taxon>
        <taxon>Clostridiaceae</taxon>
        <taxon>Clostridium</taxon>
    </lineage>
</organism>
<feature type="active site" evidence="4">
    <location>
        <position position="35"/>
    </location>
</feature>
<dbReference type="PROSITE" id="PS51355">
    <property type="entry name" value="GLUTATHIONE_PEROXID_3"/>
    <property type="match status" value="1"/>
</dbReference>
<keyword evidence="3 5" id="KW-0560">Oxidoreductase</keyword>
<dbReference type="Proteomes" id="UP000531659">
    <property type="component" value="Unassembled WGS sequence"/>
</dbReference>
<dbReference type="PROSITE" id="PS51352">
    <property type="entry name" value="THIOREDOXIN_2"/>
    <property type="match status" value="1"/>
</dbReference>
<dbReference type="InterPro" id="IPR013766">
    <property type="entry name" value="Thioredoxin_domain"/>
</dbReference>
<protein>
    <recommendedName>
        <fullName evidence="5">Glutathione peroxidase</fullName>
    </recommendedName>
</protein>
<reference evidence="7 8" key="1">
    <citation type="submission" date="2020-05" db="EMBL/GenBank/DDBJ databases">
        <title>Complete genome of Clostridium estertheticum subspecies estertheticum, isolated from Vacuum packed lamb meat from New Zealand imported to Switzerland.</title>
        <authorList>
            <person name="Wambui J."/>
            <person name="Stevens M.J.A."/>
            <person name="Stephan R."/>
        </authorList>
    </citation>
    <scope>NUCLEOTIDE SEQUENCE [LARGE SCALE GENOMIC DNA]</scope>
    <source>
        <strain evidence="7 8">CEST001</strain>
    </source>
</reference>
<dbReference type="GO" id="GO:0034599">
    <property type="term" value="P:cellular response to oxidative stress"/>
    <property type="evidence" value="ECO:0007669"/>
    <property type="project" value="TreeGrafter"/>
</dbReference>
<comment type="similarity">
    <text evidence="1 5">Belongs to the glutathione peroxidase family.</text>
</comment>
<evidence type="ECO:0000256" key="3">
    <source>
        <dbReference type="ARBA" id="ARBA00023002"/>
    </source>
</evidence>
<dbReference type="InterPro" id="IPR036249">
    <property type="entry name" value="Thioredoxin-like_sf"/>
</dbReference>
<name>A0A7Y3SY41_9CLOT</name>
<dbReference type="Gene3D" id="3.40.30.10">
    <property type="entry name" value="Glutaredoxin"/>
    <property type="match status" value="1"/>
</dbReference>
<dbReference type="InterPro" id="IPR029760">
    <property type="entry name" value="GPX_CS"/>
</dbReference>
<dbReference type="PROSITE" id="PS00763">
    <property type="entry name" value="GLUTATHIONE_PEROXID_2"/>
    <property type="match status" value="1"/>
</dbReference>
<evidence type="ECO:0000256" key="5">
    <source>
        <dbReference type="RuleBase" id="RU000499"/>
    </source>
</evidence>
<dbReference type="FunFam" id="3.40.30.10:FF:000010">
    <property type="entry name" value="Glutathione peroxidase"/>
    <property type="match status" value="1"/>
</dbReference>
<evidence type="ECO:0000259" key="6">
    <source>
        <dbReference type="PROSITE" id="PS51352"/>
    </source>
</evidence>
<proteinExistence type="inferred from homology"/>
<dbReference type="PANTHER" id="PTHR11592:SF78">
    <property type="entry name" value="GLUTATHIONE PEROXIDASE"/>
    <property type="match status" value="1"/>
</dbReference>
<comment type="caution">
    <text evidence="7">The sequence shown here is derived from an EMBL/GenBank/DDBJ whole genome shotgun (WGS) entry which is preliminary data.</text>
</comment>
<dbReference type="PIRSF" id="PIRSF000303">
    <property type="entry name" value="Glutathion_perox"/>
    <property type="match status" value="1"/>
</dbReference>
<dbReference type="GO" id="GO:0004601">
    <property type="term" value="F:peroxidase activity"/>
    <property type="evidence" value="ECO:0007669"/>
    <property type="project" value="UniProtKB-KW"/>
</dbReference>
<evidence type="ECO:0000313" key="7">
    <source>
        <dbReference type="EMBL" id="NNU77163.1"/>
    </source>
</evidence>